<sequence>MALSLLSIPAELQVTIIGNLDAKSIQRARSVSCKVRDLIDTHKASLVKTVLWAENARLQAFLDHHDYSDLSIVQAFSRWMKHRAVEIETFTGPFAPCVFMIQFMRSRAPTCLLAQAEKHEVTRIAWMFVWEHALKKLYHDMDGETDWTPGKFVRDLVGDEDQFKAYHADRFSSINRDHLYAILKEAAAHPDLFERETLAGTLHGHDYVSICSPYHYCPARRLTKIAISGPVPGLGFPGEIISATHRGGDEIPEVLHAPSLPQGRVFAYFASDEWAFGKIVQALGGAPMDPLLKAALLEKLFIF</sequence>
<feature type="domain" description="F-box" evidence="1">
    <location>
        <begin position="2"/>
        <end position="50"/>
    </location>
</feature>
<gene>
    <name evidence="2" type="ORF">BDY17DRAFT_322563</name>
</gene>
<reference evidence="2" key="1">
    <citation type="journal article" date="2020" name="Stud. Mycol.">
        <title>101 Dothideomycetes genomes: a test case for predicting lifestyles and emergence of pathogens.</title>
        <authorList>
            <person name="Haridas S."/>
            <person name="Albert R."/>
            <person name="Binder M."/>
            <person name="Bloem J."/>
            <person name="Labutti K."/>
            <person name="Salamov A."/>
            <person name="Andreopoulos B."/>
            <person name="Baker S."/>
            <person name="Barry K."/>
            <person name="Bills G."/>
            <person name="Bluhm B."/>
            <person name="Cannon C."/>
            <person name="Castanera R."/>
            <person name="Culley D."/>
            <person name="Daum C."/>
            <person name="Ezra D."/>
            <person name="Gonzalez J."/>
            <person name="Henrissat B."/>
            <person name="Kuo A."/>
            <person name="Liang C."/>
            <person name="Lipzen A."/>
            <person name="Lutzoni F."/>
            <person name="Magnuson J."/>
            <person name="Mondo S."/>
            <person name="Nolan M."/>
            <person name="Ohm R."/>
            <person name="Pangilinan J."/>
            <person name="Park H.-J."/>
            <person name="Ramirez L."/>
            <person name="Alfaro M."/>
            <person name="Sun H."/>
            <person name="Tritt A."/>
            <person name="Yoshinaga Y."/>
            <person name="Zwiers L.-H."/>
            <person name="Turgeon B."/>
            <person name="Goodwin S."/>
            <person name="Spatafora J."/>
            <person name="Crous P."/>
            <person name="Grigoriev I."/>
        </authorList>
    </citation>
    <scope>NUCLEOTIDE SEQUENCE</scope>
    <source>
        <strain evidence="2">CBS 113389</strain>
    </source>
</reference>
<dbReference type="InterPro" id="IPR001810">
    <property type="entry name" value="F-box_dom"/>
</dbReference>
<dbReference type="EMBL" id="MU001633">
    <property type="protein sequence ID" value="KAF2485747.1"/>
    <property type="molecule type" value="Genomic_DNA"/>
</dbReference>
<accession>A0A6A6Q2U2</accession>
<organism evidence="2 3">
    <name type="scientific">Neohortaea acidophila</name>
    <dbReference type="NCBI Taxonomy" id="245834"/>
    <lineage>
        <taxon>Eukaryota</taxon>
        <taxon>Fungi</taxon>
        <taxon>Dikarya</taxon>
        <taxon>Ascomycota</taxon>
        <taxon>Pezizomycotina</taxon>
        <taxon>Dothideomycetes</taxon>
        <taxon>Dothideomycetidae</taxon>
        <taxon>Mycosphaerellales</taxon>
        <taxon>Teratosphaeriaceae</taxon>
        <taxon>Neohortaea</taxon>
    </lineage>
</organism>
<dbReference type="AlphaFoldDB" id="A0A6A6Q2U2"/>
<proteinExistence type="predicted"/>
<dbReference type="Proteomes" id="UP000799767">
    <property type="component" value="Unassembled WGS sequence"/>
</dbReference>
<dbReference type="RefSeq" id="XP_033592316.1">
    <property type="nucleotide sequence ID" value="XM_033736831.1"/>
</dbReference>
<evidence type="ECO:0000259" key="1">
    <source>
        <dbReference type="PROSITE" id="PS50181"/>
    </source>
</evidence>
<evidence type="ECO:0000313" key="3">
    <source>
        <dbReference type="Proteomes" id="UP000799767"/>
    </source>
</evidence>
<name>A0A6A6Q2U2_9PEZI</name>
<dbReference type="PROSITE" id="PS50181">
    <property type="entry name" value="FBOX"/>
    <property type="match status" value="1"/>
</dbReference>
<keyword evidence="3" id="KW-1185">Reference proteome</keyword>
<evidence type="ECO:0000313" key="2">
    <source>
        <dbReference type="EMBL" id="KAF2485747.1"/>
    </source>
</evidence>
<dbReference type="Pfam" id="PF00646">
    <property type="entry name" value="F-box"/>
    <property type="match status" value="1"/>
</dbReference>
<protein>
    <recommendedName>
        <fullName evidence="1">F-box domain-containing protein</fullName>
    </recommendedName>
</protein>
<dbReference type="GeneID" id="54477833"/>